<evidence type="ECO:0000256" key="1">
    <source>
        <dbReference type="SAM" id="MobiDB-lite"/>
    </source>
</evidence>
<accession>Q08RW4</accession>
<feature type="compositionally biased region" description="Basic residues" evidence="1">
    <location>
        <begin position="276"/>
        <end position="286"/>
    </location>
</feature>
<dbReference type="AlphaFoldDB" id="Q08RW4"/>
<dbReference type="Gene3D" id="2.120.10.30">
    <property type="entry name" value="TolB, C-terminal domain"/>
    <property type="match status" value="1"/>
</dbReference>
<name>Q08RW4_STIAD</name>
<proteinExistence type="predicted"/>
<comment type="caution">
    <text evidence="2">The sequence shown here is derived from an EMBL/GenBank/DDBJ whole genome shotgun (WGS) entry which is preliminary data.</text>
</comment>
<dbReference type="EMBL" id="AAMD01000176">
    <property type="protein sequence ID" value="EAU63208.1"/>
    <property type="molecule type" value="Genomic_DNA"/>
</dbReference>
<feature type="compositionally biased region" description="Basic and acidic residues" evidence="1">
    <location>
        <begin position="238"/>
        <end position="247"/>
    </location>
</feature>
<evidence type="ECO:0000313" key="2">
    <source>
        <dbReference type="EMBL" id="EAU63208.1"/>
    </source>
</evidence>
<gene>
    <name evidence="2" type="ORF">STIAU_4109</name>
</gene>
<evidence type="ECO:0000313" key="3">
    <source>
        <dbReference type="Proteomes" id="UP000032702"/>
    </source>
</evidence>
<feature type="compositionally biased region" description="Gly residues" evidence="1">
    <location>
        <begin position="380"/>
        <end position="412"/>
    </location>
</feature>
<feature type="compositionally biased region" description="Polar residues" evidence="1">
    <location>
        <begin position="287"/>
        <end position="299"/>
    </location>
</feature>
<feature type="non-terminal residue" evidence="2">
    <location>
        <position position="579"/>
    </location>
</feature>
<feature type="region of interest" description="Disordered" evidence="1">
    <location>
        <begin position="236"/>
        <end position="260"/>
    </location>
</feature>
<protein>
    <submittedName>
        <fullName evidence="2">Uncharacterized protein</fullName>
    </submittedName>
</protein>
<organism evidence="2 3">
    <name type="scientific">Stigmatella aurantiaca (strain DW4/3-1)</name>
    <dbReference type="NCBI Taxonomy" id="378806"/>
    <lineage>
        <taxon>Bacteria</taxon>
        <taxon>Pseudomonadati</taxon>
        <taxon>Myxococcota</taxon>
        <taxon>Myxococcia</taxon>
        <taxon>Myxococcales</taxon>
        <taxon>Cystobacterineae</taxon>
        <taxon>Archangiaceae</taxon>
        <taxon>Stigmatella</taxon>
    </lineage>
</organism>
<sequence length="579" mass="59579">MAILYSATACLPRSRGKRFPEELPGIEGRPLGKHFGGLSQGPGHPLDDVGQVAGLRARSPVGGGGLVRRVRLRDQPLRRDDPEGIQRLSRLGPGDGAREGEVAALLEVEARQLHAPAVAVHEHARLGEGLLLEERDEGRVRPVAVHQHGEPVLARQGHVPAQHRELPLQGGARKRGTVQAALAHGHGASPGEQGIEALEVLRVVLGGQLRKELGVDAESHLDARFAARQLQQRLPGLRSDRGNHDALEPSGPGAGEDIGAVGIEPRGIEVTVGVDHRKRGAARRSVRNSSDVGNASTHGQAPRTREAPRYTHARVCGGVMSKRAGMTLLCSALLVVLSGCGDECKDPSDCTDDKGSPSEGKVWACESNKCVERDSSNPGPGDGGTGDAGPADGGDGGPTDGGPTDGGDGSDGGPADAGMSVGKGGACTSSVECMAGLRCEDATGGRTCQSLHVAVTSTGAAGTQATAVRHDETTTAPVALSESTETNRFPRWSADGSAVAFVEGAEGVGTSRLVSRTLPLTAGQSTVLTSGTAAETEDFPQLEWWPSRSLVWTKKSGASTSGLWSVPGAGGTAVALTAS</sequence>
<feature type="region of interest" description="Disordered" evidence="1">
    <location>
        <begin position="371"/>
        <end position="417"/>
    </location>
</feature>
<reference evidence="2 3" key="1">
    <citation type="submission" date="2006-04" db="EMBL/GenBank/DDBJ databases">
        <authorList>
            <person name="Nierman W.C."/>
        </authorList>
    </citation>
    <scope>NUCLEOTIDE SEQUENCE [LARGE SCALE GENOMIC DNA]</scope>
    <source>
        <strain evidence="2 3">DW4/3-1</strain>
    </source>
</reference>
<feature type="region of interest" description="Disordered" evidence="1">
    <location>
        <begin position="276"/>
        <end position="307"/>
    </location>
</feature>
<dbReference type="Proteomes" id="UP000032702">
    <property type="component" value="Unassembled WGS sequence"/>
</dbReference>
<dbReference type="InterPro" id="IPR011042">
    <property type="entry name" value="6-blade_b-propeller_TolB-like"/>
</dbReference>